<dbReference type="CDD" id="cd00158">
    <property type="entry name" value="RHOD"/>
    <property type="match status" value="1"/>
</dbReference>
<evidence type="ECO:0000313" key="2">
    <source>
        <dbReference type="EMBL" id="MFC0319436.1"/>
    </source>
</evidence>
<dbReference type="InterPro" id="IPR035985">
    <property type="entry name" value="Ubiquitin-activating_enz"/>
</dbReference>
<dbReference type="RefSeq" id="WP_130855949.1">
    <property type="nucleotide sequence ID" value="NZ_JBHLWO010000002.1"/>
</dbReference>
<dbReference type="Pfam" id="PF00581">
    <property type="entry name" value="Rhodanese"/>
    <property type="match status" value="1"/>
</dbReference>
<keyword evidence="2" id="KW-0808">Transferase</keyword>
<dbReference type="Pfam" id="PF00899">
    <property type="entry name" value="ThiF"/>
    <property type="match status" value="1"/>
</dbReference>
<keyword evidence="3" id="KW-1185">Reference proteome</keyword>
<dbReference type="InterPro" id="IPR001763">
    <property type="entry name" value="Rhodanese-like_dom"/>
</dbReference>
<proteinExistence type="predicted"/>
<dbReference type="Proteomes" id="UP001589774">
    <property type="component" value="Unassembled WGS sequence"/>
</dbReference>
<gene>
    <name evidence="2" type="ORF">ACFFI0_14040</name>
</gene>
<dbReference type="Gene3D" id="3.40.250.10">
    <property type="entry name" value="Rhodanese-like domain"/>
    <property type="match status" value="1"/>
</dbReference>
<dbReference type="EMBL" id="JBHLWO010000002">
    <property type="protein sequence ID" value="MFC0319436.1"/>
    <property type="molecule type" value="Genomic_DNA"/>
</dbReference>
<dbReference type="InterPro" id="IPR036873">
    <property type="entry name" value="Rhodanese-like_dom_sf"/>
</dbReference>
<dbReference type="InterPro" id="IPR000594">
    <property type="entry name" value="ThiF_NAD_FAD-bd"/>
</dbReference>
<dbReference type="GO" id="GO:0016779">
    <property type="term" value="F:nucleotidyltransferase activity"/>
    <property type="evidence" value="ECO:0007669"/>
    <property type="project" value="UniProtKB-KW"/>
</dbReference>
<dbReference type="CDD" id="cd00757">
    <property type="entry name" value="ThiF_MoeB_HesA_family"/>
    <property type="match status" value="1"/>
</dbReference>
<feature type="domain" description="Rhodanese" evidence="1">
    <location>
        <begin position="280"/>
        <end position="364"/>
    </location>
</feature>
<accession>A0ABV6HL62</accession>
<reference evidence="2 3" key="1">
    <citation type="submission" date="2024-09" db="EMBL/GenBank/DDBJ databases">
        <authorList>
            <person name="Sun Q."/>
            <person name="Mori K."/>
        </authorList>
    </citation>
    <scope>NUCLEOTIDE SEQUENCE [LARGE SCALE GENOMIC DNA]</scope>
    <source>
        <strain evidence="2 3">CCM 7765</strain>
    </source>
</reference>
<dbReference type="InterPro" id="IPR045886">
    <property type="entry name" value="ThiF/MoeB/HesA"/>
</dbReference>
<dbReference type="PROSITE" id="PS50206">
    <property type="entry name" value="RHODANESE_3"/>
    <property type="match status" value="1"/>
</dbReference>
<sequence>MEKDIIERYHRQIILNEFGVAGQKKLLQSSVLMIGAGGLGCPALLYLTAAGLGRIGIVDDGLIELSNLHRQILYGTQDIGKKKVDCAKSVLLQVNPGVEIDLFDERITSVNALDIIADYDIVIDGTDNFETRYMINDACAILEKPLIYGAVSKYEGQVAIFANGIHYRDIFPSPPRNGEIMNCSEAGVLNILPGIIGNFQANECIKLVTGIGEPLIGKLLTYNALNNQSYTIEIDSTELSSQLKPKSQEDFRKIDYGYLCSAPIASVEEINSDQLAALYMNDQVDIVDVREISEKPKITKYNHLRIPLSTLKDQVKLIQKDTVVFVCQSGKRSLFAAEQYKEIVEVQQKRVYSLKGGVSSLACPV</sequence>
<organism evidence="2 3">
    <name type="scientific">Olivibacter oleidegradans</name>
    <dbReference type="NCBI Taxonomy" id="760123"/>
    <lineage>
        <taxon>Bacteria</taxon>
        <taxon>Pseudomonadati</taxon>
        <taxon>Bacteroidota</taxon>
        <taxon>Sphingobacteriia</taxon>
        <taxon>Sphingobacteriales</taxon>
        <taxon>Sphingobacteriaceae</taxon>
        <taxon>Olivibacter</taxon>
    </lineage>
</organism>
<evidence type="ECO:0000313" key="3">
    <source>
        <dbReference type="Proteomes" id="UP001589774"/>
    </source>
</evidence>
<dbReference type="Gene3D" id="3.40.50.720">
    <property type="entry name" value="NAD(P)-binding Rossmann-like Domain"/>
    <property type="match status" value="1"/>
</dbReference>
<comment type="caution">
    <text evidence="2">The sequence shown here is derived from an EMBL/GenBank/DDBJ whole genome shotgun (WGS) entry which is preliminary data.</text>
</comment>
<name>A0ABV6HL62_9SPHI</name>
<protein>
    <submittedName>
        <fullName evidence="2">ThiF family adenylyltransferase</fullName>
    </submittedName>
</protein>
<evidence type="ECO:0000259" key="1">
    <source>
        <dbReference type="PROSITE" id="PS50206"/>
    </source>
</evidence>
<dbReference type="PANTHER" id="PTHR10953">
    <property type="entry name" value="UBIQUITIN-ACTIVATING ENZYME E1"/>
    <property type="match status" value="1"/>
</dbReference>
<dbReference type="PANTHER" id="PTHR10953:SF102">
    <property type="entry name" value="ADENYLYLTRANSFERASE AND SULFURTRANSFERASE MOCS3"/>
    <property type="match status" value="1"/>
</dbReference>
<keyword evidence="2" id="KW-0548">Nucleotidyltransferase</keyword>
<dbReference type="SUPFAM" id="SSF69572">
    <property type="entry name" value="Activating enzymes of the ubiquitin-like proteins"/>
    <property type="match status" value="1"/>
</dbReference>